<dbReference type="SUPFAM" id="SSF55073">
    <property type="entry name" value="Nucleotide cyclase"/>
    <property type="match status" value="1"/>
</dbReference>
<organism evidence="3 4">
    <name type="scientific">Acidiphilium acidophilum</name>
    <name type="common">Thiobacillus acidophilus</name>
    <dbReference type="NCBI Taxonomy" id="76588"/>
    <lineage>
        <taxon>Bacteria</taxon>
        <taxon>Pseudomonadati</taxon>
        <taxon>Pseudomonadota</taxon>
        <taxon>Alphaproteobacteria</taxon>
        <taxon>Acetobacterales</taxon>
        <taxon>Acidocellaceae</taxon>
        <taxon>Acidiphilium</taxon>
    </lineage>
</organism>
<dbReference type="NCBIfam" id="TIGR00254">
    <property type="entry name" value="GGDEF"/>
    <property type="match status" value="1"/>
</dbReference>
<dbReference type="GO" id="GO:0052621">
    <property type="term" value="F:diguanylate cyclase activity"/>
    <property type="evidence" value="ECO:0007669"/>
    <property type="project" value="UniProtKB-EC"/>
</dbReference>
<feature type="transmembrane region" description="Helical" evidence="1">
    <location>
        <begin position="54"/>
        <end position="75"/>
    </location>
</feature>
<keyword evidence="1" id="KW-0812">Transmembrane</keyword>
<dbReference type="InterPro" id="IPR035965">
    <property type="entry name" value="PAS-like_dom_sf"/>
</dbReference>
<feature type="transmembrane region" description="Helical" evidence="1">
    <location>
        <begin position="87"/>
        <end position="106"/>
    </location>
</feature>
<evidence type="ECO:0000313" key="4">
    <source>
        <dbReference type="Proteomes" id="UP001279553"/>
    </source>
</evidence>
<dbReference type="Pfam" id="PF00990">
    <property type="entry name" value="GGDEF"/>
    <property type="match status" value="1"/>
</dbReference>
<dbReference type="Gene3D" id="3.30.70.270">
    <property type="match status" value="1"/>
</dbReference>
<protein>
    <submittedName>
        <fullName evidence="3">Diguanylate cyclase</fullName>
        <ecNumber evidence="3">2.7.7.65</ecNumber>
    </submittedName>
</protein>
<feature type="transmembrane region" description="Helical" evidence="1">
    <location>
        <begin position="165"/>
        <end position="187"/>
    </location>
</feature>
<evidence type="ECO:0000256" key="1">
    <source>
        <dbReference type="SAM" id="Phobius"/>
    </source>
</evidence>
<feature type="transmembrane region" description="Helical" evidence="1">
    <location>
        <begin position="126"/>
        <end position="158"/>
    </location>
</feature>
<sequence>MKNLHPPLRESGASDRFRVAQIDAAVRLAPISALASAATVFVVVLSFWPYGDHAYLIALFLAIQSVVLAILFGCSRWAGSSSRSPRTAMTAAVAGGGALGLLWGTMPMELFATGDSREQLLITGTVTGLICTGVVVAPLVRAALAFMLPIIAGSFIALAQTGDRFFLFIGSLLAFYALFVSFSAIYLSRLFQERFTEQLRVEDQAATIRLLLRDFERTASDWLWRTDSLGRLRDVSDRFADALDASSMDLERAPFIDILRNAHDGTLASDHASLDELQSCMTASRHFRDCVVEGRAHGERRWWSFTGAPEFDAQGNFLGYRGVGSDVTIARESAAKIAYLASHDMLTGLPNRASFEQSIGHAFEGLASNEEHFALLCIDLDGFKAVNDTWGHPAGDALLRAVAGRLRSCVRERDRIARIGGDEFAVIDRSGEPGSATALASRIIEHLSAPYQIDAMDFSISASIGVAYAPHHGIDLGSLLKNCDIALYEAKLTGRRNYRVCTV</sequence>
<gene>
    <name evidence="3" type="ORF">SIL87_09640</name>
</gene>
<dbReference type="InterPro" id="IPR029787">
    <property type="entry name" value="Nucleotide_cyclase"/>
</dbReference>
<dbReference type="EC" id="2.7.7.65" evidence="3"/>
<feature type="transmembrane region" description="Helical" evidence="1">
    <location>
        <begin position="24"/>
        <end position="48"/>
    </location>
</feature>
<dbReference type="FunFam" id="3.30.70.270:FF:000001">
    <property type="entry name" value="Diguanylate cyclase domain protein"/>
    <property type="match status" value="1"/>
</dbReference>
<accession>A0AAW9DS54</accession>
<name>A0AAW9DS54_ACIAO</name>
<dbReference type="PANTHER" id="PTHR44757:SF10">
    <property type="entry name" value="MEMBRANE PROTEIN"/>
    <property type="match status" value="1"/>
</dbReference>
<dbReference type="SUPFAM" id="SSF55785">
    <property type="entry name" value="PYP-like sensor domain (PAS domain)"/>
    <property type="match status" value="1"/>
</dbReference>
<reference evidence="3 4" key="1">
    <citation type="submission" date="2023-11" db="EMBL/GenBank/DDBJ databases">
        <title>MicrobeMod: A computational toolkit for identifying prokaryotic methylation and restriction-modification with nanopore sequencing.</title>
        <authorList>
            <person name="Crits-Christoph A."/>
            <person name="Kang S.C."/>
            <person name="Lee H."/>
            <person name="Ostrov N."/>
        </authorList>
    </citation>
    <scope>NUCLEOTIDE SEQUENCE [LARGE SCALE GENOMIC DNA]</scope>
    <source>
        <strain evidence="3 4">DSMZ 700</strain>
    </source>
</reference>
<dbReference type="InterPro" id="IPR000160">
    <property type="entry name" value="GGDEF_dom"/>
</dbReference>
<proteinExistence type="predicted"/>
<dbReference type="CDD" id="cd01949">
    <property type="entry name" value="GGDEF"/>
    <property type="match status" value="1"/>
</dbReference>
<dbReference type="EMBL" id="JAWXYB010000018">
    <property type="protein sequence ID" value="MDX5931025.1"/>
    <property type="molecule type" value="Genomic_DNA"/>
</dbReference>
<dbReference type="InterPro" id="IPR043128">
    <property type="entry name" value="Rev_trsase/Diguanyl_cyclase"/>
</dbReference>
<dbReference type="PANTHER" id="PTHR44757">
    <property type="entry name" value="DIGUANYLATE CYCLASE DGCP"/>
    <property type="match status" value="1"/>
</dbReference>
<dbReference type="SMART" id="SM00267">
    <property type="entry name" value="GGDEF"/>
    <property type="match status" value="1"/>
</dbReference>
<comment type="caution">
    <text evidence="3">The sequence shown here is derived from an EMBL/GenBank/DDBJ whole genome shotgun (WGS) entry which is preliminary data.</text>
</comment>
<keyword evidence="3" id="KW-0808">Transferase</keyword>
<keyword evidence="1" id="KW-0472">Membrane</keyword>
<dbReference type="Proteomes" id="UP001279553">
    <property type="component" value="Unassembled WGS sequence"/>
</dbReference>
<evidence type="ECO:0000259" key="2">
    <source>
        <dbReference type="PROSITE" id="PS50887"/>
    </source>
</evidence>
<dbReference type="AlphaFoldDB" id="A0AAW9DS54"/>
<evidence type="ECO:0000313" key="3">
    <source>
        <dbReference type="EMBL" id="MDX5931025.1"/>
    </source>
</evidence>
<dbReference type="PROSITE" id="PS50887">
    <property type="entry name" value="GGDEF"/>
    <property type="match status" value="1"/>
</dbReference>
<keyword evidence="3" id="KW-0548">Nucleotidyltransferase</keyword>
<keyword evidence="1" id="KW-1133">Transmembrane helix</keyword>
<dbReference type="Gene3D" id="3.30.450.20">
    <property type="entry name" value="PAS domain"/>
    <property type="match status" value="1"/>
</dbReference>
<dbReference type="InterPro" id="IPR052155">
    <property type="entry name" value="Biofilm_reg_signaling"/>
</dbReference>
<feature type="domain" description="GGDEF" evidence="2">
    <location>
        <begin position="371"/>
        <end position="503"/>
    </location>
</feature>
<keyword evidence="4" id="KW-1185">Reference proteome</keyword>